<proteinExistence type="inferred from homology"/>
<dbReference type="InterPro" id="IPR036890">
    <property type="entry name" value="HATPase_C_sf"/>
</dbReference>
<keyword evidence="11" id="KW-1185">Reference proteome</keyword>
<dbReference type="GO" id="GO:0004740">
    <property type="term" value="F:pyruvate dehydrogenase (acetyl-transferring) kinase activity"/>
    <property type="evidence" value="ECO:0007669"/>
    <property type="project" value="TreeGrafter"/>
</dbReference>
<dbReference type="AlphaFoldDB" id="R7QR55"/>
<dbReference type="PANTHER" id="PTHR11947">
    <property type="entry name" value="PYRUVATE DEHYDROGENASE KINASE"/>
    <property type="match status" value="1"/>
</dbReference>
<evidence type="ECO:0000259" key="9">
    <source>
        <dbReference type="SMART" id="SM00387"/>
    </source>
</evidence>
<evidence type="ECO:0000313" key="10">
    <source>
        <dbReference type="EMBL" id="CDF39865.1"/>
    </source>
</evidence>
<sequence>MAELTEHFRTSRRWTLYFSTHRNPRRCVAMARHVHREQIVPNRWLHAATLERFARKPISRKTLNALAFPDLCEKNSLFASANYVKNELPTRLSHRIVDMKELPYFVLTAPSIHHVYQIYIDAFSSCSQFPPITSLGQEALFCELLKKIVSDSAEVVQLVAEGLFQSRMISQRLGLHKNQHLHVQLQEWVEILMASRIGRRVLAEQHIALHEAVQQGNDIVDMQCDVLQCLSHAILASKRVSTYHYGVSPEVLISGCDVIHLPFVRAHLEYTLFELLKNAMRATVEHAGGKRGSVFAPPEELPAVHVLVASGPSELTIRISDAGGGLKQGDKDKIFQYGYTTVGDHAAIEVAESVAEESFLGNALSDRVAPMQESPMAGLGFGLPMSRLYARYFGGDTKVINLEGYGCDVYVTLSRTGDVLENILV</sequence>
<dbReference type="InterPro" id="IPR036784">
    <property type="entry name" value="AK/P_DHK_N_sf"/>
</dbReference>
<reference evidence="11" key="1">
    <citation type="journal article" date="2013" name="Proc. Natl. Acad. Sci. U.S.A.">
        <title>Genome structure and metabolic features in the red seaweed Chondrus crispus shed light on evolution of the Archaeplastida.</title>
        <authorList>
            <person name="Collen J."/>
            <person name="Porcel B."/>
            <person name="Carre W."/>
            <person name="Ball S.G."/>
            <person name="Chaparro C."/>
            <person name="Tonon T."/>
            <person name="Barbeyron T."/>
            <person name="Michel G."/>
            <person name="Noel B."/>
            <person name="Valentin K."/>
            <person name="Elias M."/>
            <person name="Artiguenave F."/>
            <person name="Arun A."/>
            <person name="Aury J.M."/>
            <person name="Barbosa-Neto J.F."/>
            <person name="Bothwell J.H."/>
            <person name="Bouget F.Y."/>
            <person name="Brillet L."/>
            <person name="Cabello-Hurtado F."/>
            <person name="Capella-Gutierrez S."/>
            <person name="Charrier B."/>
            <person name="Cladiere L."/>
            <person name="Cock J.M."/>
            <person name="Coelho S.M."/>
            <person name="Colleoni C."/>
            <person name="Czjzek M."/>
            <person name="Da Silva C."/>
            <person name="Delage L."/>
            <person name="Denoeud F."/>
            <person name="Deschamps P."/>
            <person name="Dittami S.M."/>
            <person name="Gabaldon T."/>
            <person name="Gachon C.M."/>
            <person name="Groisillier A."/>
            <person name="Herve C."/>
            <person name="Jabbari K."/>
            <person name="Katinka M."/>
            <person name="Kloareg B."/>
            <person name="Kowalczyk N."/>
            <person name="Labadie K."/>
            <person name="Leblanc C."/>
            <person name="Lopez P.J."/>
            <person name="McLachlan D.H."/>
            <person name="Meslet-Cladiere L."/>
            <person name="Moustafa A."/>
            <person name="Nehr Z."/>
            <person name="Nyvall Collen P."/>
            <person name="Panaud O."/>
            <person name="Partensky F."/>
            <person name="Poulain J."/>
            <person name="Rensing S.A."/>
            <person name="Rousvoal S."/>
            <person name="Samson G."/>
            <person name="Symeonidi A."/>
            <person name="Weissenbach J."/>
            <person name="Zambounis A."/>
            <person name="Wincker P."/>
            <person name="Boyen C."/>
        </authorList>
    </citation>
    <scope>NUCLEOTIDE SEQUENCE [LARGE SCALE GENOMIC DNA]</scope>
    <source>
        <strain evidence="11">cv. Stackhouse</strain>
    </source>
</reference>
<comment type="similarity">
    <text evidence="1 8">Belongs to the PDK/BCKDK protein kinase family.</text>
</comment>
<dbReference type="EMBL" id="HG002086">
    <property type="protein sequence ID" value="CDF39865.1"/>
    <property type="molecule type" value="Genomic_DNA"/>
</dbReference>
<dbReference type="Gene3D" id="1.20.140.20">
    <property type="entry name" value="Alpha-ketoacid/pyruvate dehydrogenase kinase, N-terminal domain"/>
    <property type="match status" value="1"/>
</dbReference>
<dbReference type="GO" id="GO:0005524">
    <property type="term" value="F:ATP binding"/>
    <property type="evidence" value="ECO:0007669"/>
    <property type="project" value="UniProtKB-UniRule"/>
</dbReference>
<keyword evidence="4 8" id="KW-0547">Nucleotide-binding</keyword>
<dbReference type="SMART" id="SM00387">
    <property type="entry name" value="HATPase_c"/>
    <property type="match status" value="1"/>
</dbReference>
<evidence type="ECO:0000256" key="3">
    <source>
        <dbReference type="ARBA" id="ARBA00022679"/>
    </source>
</evidence>
<dbReference type="KEGG" id="ccp:CHC_T00006845001"/>
<organism evidence="10 11">
    <name type="scientific">Chondrus crispus</name>
    <name type="common">Carrageen Irish moss</name>
    <name type="synonym">Polymorpha crispa</name>
    <dbReference type="NCBI Taxonomy" id="2769"/>
    <lineage>
        <taxon>Eukaryota</taxon>
        <taxon>Rhodophyta</taxon>
        <taxon>Florideophyceae</taxon>
        <taxon>Rhodymeniophycidae</taxon>
        <taxon>Gigartinales</taxon>
        <taxon>Gigartinaceae</taxon>
        <taxon>Chondrus</taxon>
    </lineage>
</organism>
<dbReference type="InterPro" id="IPR039028">
    <property type="entry name" value="BCKD/PDK"/>
</dbReference>
<evidence type="ECO:0000256" key="5">
    <source>
        <dbReference type="ARBA" id="ARBA00022777"/>
    </source>
</evidence>
<dbReference type="PANTHER" id="PTHR11947:SF20">
    <property type="entry name" value="[3-METHYL-2-OXOBUTANOATE DEHYDROGENASE [LIPOAMIDE]] KINASE, MITOCHONDRIAL"/>
    <property type="match status" value="1"/>
</dbReference>
<accession>R7QR55</accession>
<keyword evidence="7 8" id="KW-0496">Mitochondrion</keyword>
<dbReference type="SUPFAM" id="SSF69012">
    <property type="entry name" value="alpha-ketoacid dehydrogenase kinase, N-terminal domain"/>
    <property type="match status" value="1"/>
</dbReference>
<evidence type="ECO:0000256" key="2">
    <source>
        <dbReference type="ARBA" id="ARBA00022553"/>
    </source>
</evidence>
<dbReference type="GO" id="GO:0010906">
    <property type="term" value="P:regulation of glucose metabolic process"/>
    <property type="evidence" value="ECO:0007669"/>
    <property type="project" value="TreeGrafter"/>
</dbReference>
<keyword evidence="6 8" id="KW-0067">ATP-binding</keyword>
<evidence type="ECO:0000256" key="1">
    <source>
        <dbReference type="ARBA" id="ARBA00006155"/>
    </source>
</evidence>
<dbReference type="SUPFAM" id="SSF55874">
    <property type="entry name" value="ATPase domain of HSP90 chaperone/DNA topoisomerase II/histidine kinase"/>
    <property type="match status" value="1"/>
</dbReference>
<keyword evidence="2" id="KW-0597">Phosphoprotein</keyword>
<dbReference type="GO" id="GO:0005759">
    <property type="term" value="C:mitochondrial matrix"/>
    <property type="evidence" value="ECO:0007669"/>
    <property type="project" value="UniProtKB-SubCell"/>
</dbReference>
<protein>
    <recommendedName>
        <fullName evidence="8">Protein-serine/threonine kinase</fullName>
        <ecNumber evidence="8">2.7.11.-</ecNumber>
    </recommendedName>
</protein>
<dbReference type="Gramene" id="CDF39865">
    <property type="protein sequence ID" value="CDF39865"/>
    <property type="gene ID" value="CHC_T00006845001"/>
</dbReference>
<evidence type="ECO:0000256" key="8">
    <source>
        <dbReference type="RuleBase" id="RU366032"/>
    </source>
</evidence>
<evidence type="ECO:0000256" key="4">
    <source>
        <dbReference type="ARBA" id="ARBA00022741"/>
    </source>
</evidence>
<dbReference type="PhylomeDB" id="R7QR55"/>
<gene>
    <name evidence="10" type="ORF">CHC_T00006845001</name>
</gene>
<evidence type="ECO:0000313" key="11">
    <source>
        <dbReference type="Proteomes" id="UP000012073"/>
    </source>
</evidence>
<dbReference type="Proteomes" id="UP000012073">
    <property type="component" value="Unassembled WGS sequence"/>
</dbReference>
<evidence type="ECO:0000256" key="6">
    <source>
        <dbReference type="ARBA" id="ARBA00022840"/>
    </source>
</evidence>
<dbReference type="RefSeq" id="XP_005710159.1">
    <property type="nucleotide sequence ID" value="XM_005710102.1"/>
</dbReference>
<comment type="subcellular location">
    <subcellularLocation>
        <location evidence="8">Mitochondrion matrix</location>
    </subcellularLocation>
</comment>
<keyword evidence="5 8" id="KW-0418">Kinase</keyword>
<name>R7QR55_CHOCR</name>
<evidence type="ECO:0000256" key="7">
    <source>
        <dbReference type="ARBA" id="ARBA00023128"/>
    </source>
</evidence>
<feature type="domain" description="Histidine kinase/HSP90-like ATPase" evidence="9">
    <location>
        <begin position="263"/>
        <end position="417"/>
    </location>
</feature>
<dbReference type="InterPro" id="IPR003594">
    <property type="entry name" value="HATPase_dom"/>
</dbReference>
<dbReference type="EC" id="2.7.11.-" evidence="8"/>
<dbReference type="GeneID" id="17317875"/>
<dbReference type="STRING" id="2769.R7QR55"/>
<dbReference type="Pfam" id="PF02518">
    <property type="entry name" value="HATPase_c"/>
    <property type="match status" value="1"/>
</dbReference>
<dbReference type="InterPro" id="IPR018955">
    <property type="entry name" value="BCDHK/PDK_N"/>
</dbReference>
<dbReference type="OrthoDB" id="407390at2759"/>
<dbReference type="Pfam" id="PF10436">
    <property type="entry name" value="BCDHK_Adom3"/>
    <property type="match status" value="1"/>
</dbReference>
<dbReference type="Gene3D" id="3.30.565.10">
    <property type="entry name" value="Histidine kinase-like ATPase, C-terminal domain"/>
    <property type="match status" value="1"/>
</dbReference>
<keyword evidence="3 8" id="KW-0808">Transferase</keyword>